<feature type="transmembrane region" description="Helical" evidence="15">
    <location>
        <begin position="617"/>
        <end position="638"/>
    </location>
</feature>
<evidence type="ECO:0000256" key="13">
    <source>
        <dbReference type="ARBA" id="ARBA00023303"/>
    </source>
</evidence>
<keyword evidence="8 15" id="KW-0472">Membrane</keyword>
<evidence type="ECO:0000259" key="17">
    <source>
        <dbReference type="SMART" id="SM00079"/>
    </source>
</evidence>
<comment type="subcellular location">
    <subcellularLocation>
        <location evidence="1">Membrane</location>
        <topology evidence="1">Multi-pass membrane protein</topology>
    </subcellularLocation>
    <subcellularLocation>
        <location evidence="14">Postsynaptic cell membrane</location>
    </subcellularLocation>
</comment>
<evidence type="ECO:0000256" key="10">
    <source>
        <dbReference type="ARBA" id="ARBA00023180"/>
    </source>
</evidence>
<keyword evidence="4 15" id="KW-0812">Transmembrane</keyword>
<organism evidence="19 20">
    <name type="scientific">Diabrotica virgifera virgifera</name>
    <name type="common">western corn rootworm</name>
    <dbReference type="NCBI Taxonomy" id="50390"/>
    <lineage>
        <taxon>Eukaryota</taxon>
        <taxon>Metazoa</taxon>
        <taxon>Ecdysozoa</taxon>
        <taxon>Arthropoda</taxon>
        <taxon>Hexapoda</taxon>
        <taxon>Insecta</taxon>
        <taxon>Pterygota</taxon>
        <taxon>Neoptera</taxon>
        <taxon>Endopterygota</taxon>
        <taxon>Coleoptera</taxon>
        <taxon>Polyphaga</taxon>
        <taxon>Cucujiformia</taxon>
        <taxon>Chrysomeloidea</taxon>
        <taxon>Chrysomelidae</taxon>
        <taxon>Galerucinae</taxon>
        <taxon>Diabroticina</taxon>
        <taxon>Diabroticites</taxon>
        <taxon>Diabrotica</taxon>
    </lineage>
</organism>
<keyword evidence="13" id="KW-0407">Ion channel</keyword>
<accession>A0ABM5JU58</accession>
<evidence type="ECO:0000256" key="16">
    <source>
        <dbReference type="SAM" id="SignalP"/>
    </source>
</evidence>
<evidence type="ECO:0000256" key="14">
    <source>
        <dbReference type="ARBA" id="ARBA00034100"/>
    </source>
</evidence>
<name>A0ABM5JU58_DIAVI</name>
<feature type="transmembrane region" description="Helical" evidence="15">
    <location>
        <begin position="815"/>
        <end position="836"/>
    </location>
</feature>
<dbReference type="InterPro" id="IPR028082">
    <property type="entry name" value="Peripla_BP_I"/>
</dbReference>
<dbReference type="Pfam" id="PF10613">
    <property type="entry name" value="Lig_chan-Glu_bd"/>
    <property type="match status" value="1"/>
</dbReference>
<keyword evidence="20" id="KW-1185">Reference proteome</keyword>
<keyword evidence="9" id="KW-0675">Receptor</keyword>
<feature type="domain" description="Ionotropic glutamate receptor L-glutamate and glycine-binding" evidence="18">
    <location>
        <begin position="425"/>
        <end position="493"/>
    </location>
</feature>
<keyword evidence="7" id="KW-0406">Ion transport</keyword>
<evidence type="ECO:0000256" key="6">
    <source>
        <dbReference type="ARBA" id="ARBA00023018"/>
    </source>
</evidence>
<keyword evidence="6" id="KW-0770">Synapse</keyword>
<dbReference type="EnsemblMetazoa" id="XM_050645516.1">
    <property type="protein sequence ID" value="XP_050501473.1"/>
    <property type="gene ID" value="LOC126881309"/>
</dbReference>
<evidence type="ECO:0000256" key="1">
    <source>
        <dbReference type="ARBA" id="ARBA00004141"/>
    </source>
</evidence>
<dbReference type="Gene3D" id="3.40.50.2300">
    <property type="match status" value="2"/>
</dbReference>
<dbReference type="Pfam" id="PF01094">
    <property type="entry name" value="ANF_receptor"/>
    <property type="match status" value="1"/>
</dbReference>
<dbReference type="Gene3D" id="3.40.190.10">
    <property type="entry name" value="Periplasmic binding protein-like II"/>
    <property type="match status" value="2"/>
</dbReference>
<sequence>MSTGSTILCLLVFQSVGWISAALTGELRIAGIFENIQLHQSAFTYSNNLYNFEKDLKDAPVSHIVDSSILKDEPFSALKGTCLFLKQGIVGLFGPQSSLNFDIVQSITERKDIPHILTRWVHPSQMGLQTINFYPSPTRLADGFMDIVRKLEWESLTLLHTDPDHLMENKDFIEKAKDEGIIVYIVNVDPYKTGDYRSVLRDAVRSGQKNFVLDCPIRDLRNLLTQLQQVGLLSSGYHFLMTNLDAHTEDLTPYMYSDAILTGVHLTKQNDEMSSRVSKELCHLYNVTFKLECGTPELDIETALILDSVSVFLQTLKALEVTQGQYLSCDNTDGWVYGLNIINTLQMGSYEGITGIIEFGQDRFRNAFELSIYQIRGAMLERGTWNTTVGLSEDVVLEFEDDEEEQEGLELEDRNVNVLITLTKPYAQLKEQKEGTHRLSGNDRYEGYAIDLIEEISKILGFQYTFNVRNDNQHGHFDSLSGKWTGMIADVIDGRADLAISDLTINKERVEPVEFTQPFMSVGISLLFRKANEVPPSFFYFAQPFAIKFWQILAISYVIIVCSLFLIGRLSPSEWQRAETCRESKKYLENDLTFLNSLWFVSSGVFRQATNVKVNSVSARIISATWWLFCFVLVANYISFSLSRNAIVEKEELFSNVEQLLEYSEANGLRFGALQGGTTEEFFKSSKNFYYQQVAKYMNDHPEDMAPSTADGIARVLEGYYAFFMESATIEYTVRRHCNLSQYGSELDQKGFGIAVKKGSPLLAPLNKAIIKLQQNGELQRIKRKWWEEKYAGEVCDDDGSSEIAPKSVDHINGLIALTFAGIAIALVTSLLEFVVHVYRISKKVKQPYSKAFSEEIKKCFGRNRTVQHIEDVALTKTENGNSSNTEKEAP</sequence>
<dbReference type="InterPro" id="IPR001320">
    <property type="entry name" value="Iontro_rcpt_C"/>
</dbReference>
<dbReference type="SMART" id="SM00079">
    <property type="entry name" value="PBPe"/>
    <property type="match status" value="1"/>
</dbReference>
<evidence type="ECO:0008006" key="21">
    <source>
        <dbReference type="Google" id="ProtNLM"/>
    </source>
</evidence>
<evidence type="ECO:0000256" key="12">
    <source>
        <dbReference type="ARBA" id="ARBA00023286"/>
    </source>
</evidence>
<evidence type="ECO:0000256" key="9">
    <source>
        <dbReference type="ARBA" id="ARBA00023170"/>
    </source>
</evidence>
<evidence type="ECO:0000313" key="20">
    <source>
        <dbReference type="Proteomes" id="UP001652700"/>
    </source>
</evidence>
<feature type="signal peptide" evidence="16">
    <location>
        <begin position="1"/>
        <end position="21"/>
    </location>
</feature>
<keyword evidence="16" id="KW-0732">Signal</keyword>
<evidence type="ECO:0000256" key="3">
    <source>
        <dbReference type="ARBA" id="ARBA00022448"/>
    </source>
</evidence>
<dbReference type="PANTHER" id="PTHR18966">
    <property type="entry name" value="IONOTROPIC GLUTAMATE RECEPTOR"/>
    <property type="match status" value="1"/>
</dbReference>
<dbReference type="InterPro" id="IPR019594">
    <property type="entry name" value="Glu/Gly-bd"/>
</dbReference>
<keyword evidence="3" id="KW-0813">Transport</keyword>
<dbReference type="Pfam" id="PF00060">
    <property type="entry name" value="Lig_chan"/>
    <property type="match status" value="1"/>
</dbReference>
<evidence type="ECO:0000259" key="18">
    <source>
        <dbReference type="SMART" id="SM00918"/>
    </source>
</evidence>
<evidence type="ECO:0000256" key="15">
    <source>
        <dbReference type="SAM" id="Phobius"/>
    </source>
</evidence>
<dbReference type="InterPro" id="IPR001828">
    <property type="entry name" value="ANF_lig-bd_rcpt"/>
</dbReference>
<dbReference type="Proteomes" id="UP001652700">
    <property type="component" value="Unplaced"/>
</dbReference>
<dbReference type="SMART" id="SM00918">
    <property type="entry name" value="Lig_chan-Glu_bd"/>
    <property type="match status" value="1"/>
</dbReference>
<evidence type="ECO:0000256" key="4">
    <source>
        <dbReference type="ARBA" id="ARBA00022692"/>
    </source>
</evidence>
<evidence type="ECO:0000256" key="8">
    <source>
        <dbReference type="ARBA" id="ARBA00023136"/>
    </source>
</evidence>
<feature type="transmembrane region" description="Helical" evidence="15">
    <location>
        <begin position="549"/>
        <end position="567"/>
    </location>
</feature>
<reference evidence="19" key="1">
    <citation type="submission" date="2025-05" db="UniProtKB">
        <authorList>
            <consortium name="EnsemblMetazoa"/>
        </authorList>
    </citation>
    <scope>IDENTIFICATION</scope>
</reference>
<dbReference type="InterPro" id="IPR015683">
    <property type="entry name" value="Ionotropic_Glu_rcpt"/>
</dbReference>
<dbReference type="RefSeq" id="XP_050501473.1">
    <property type="nucleotide sequence ID" value="XM_050645516.1"/>
</dbReference>
<dbReference type="SUPFAM" id="SSF53850">
    <property type="entry name" value="Periplasmic binding protein-like II"/>
    <property type="match status" value="1"/>
</dbReference>
<dbReference type="GeneID" id="126881309"/>
<keyword evidence="10" id="KW-0325">Glycoprotein</keyword>
<evidence type="ECO:0000313" key="19">
    <source>
        <dbReference type="EnsemblMetazoa" id="XP_050501473.1"/>
    </source>
</evidence>
<feature type="chain" id="PRO_5046450689" description="Glutamate receptor ionotropic, kainate 2" evidence="16">
    <location>
        <begin position="22"/>
        <end position="891"/>
    </location>
</feature>
<keyword evidence="5 15" id="KW-1133">Transmembrane helix</keyword>
<evidence type="ECO:0000256" key="2">
    <source>
        <dbReference type="ARBA" id="ARBA00008685"/>
    </source>
</evidence>
<evidence type="ECO:0000256" key="11">
    <source>
        <dbReference type="ARBA" id="ARBA00023257"/>
    </source>
</evidence>
<proteinExistence type="inferred from homology"/>
<feature type="domain" description="Ionotropic glutamate receptor C-terminal" evidence="17">
    <location>
        <begin position="418"/>
        <end position="789"/>
    </location>
</feature>
<keyword evidence="12" id="KW-1071">Ligand-gated ion channel</keyword>
<dbReference type="SUPFAM" id="SSF53822">
    <property type="entry name" value="Periplasmic binding protein-like I"/>
    <property type="match status" value="1"/>
</dbReference>
<keyword evidence="11" id="KW-0628">Postsynaptic cell membrane</keyword>
<evidence type="ECO:0000256" key="5">
    <source>
        <dbReference type="ARBA" id="ARBA00022989"/>
    </source>
</evidence>
<dbReference type="Gene3D" id="1.10.287.70">
    <property type="match status" value="1"/>
</dbReference>
<protein>
    <recommendedName>
        <fullName evidence="21">Glutamate receptor ionotropic, kainate 2</fullName>
    </recommendedName>
</protein>
<comment type="similarity">
    <text evidence="2">Belongs to the glutamate-gated ion channel (TC 1.A.10.1) family.</text>
</comment>
<evidence type="ECO:0000256" key="7">
    <source>
        <dbReference type="ARBA" id="ARBA00023065"/>
    </source>
</evidence>